<accession>A0AAV2JE79</accession>
<organism evidence="2 3">
    <name type="scientific">Knipowitschia caucasica</name>
    <name type="common">Caucasian dwarf goby</name>
    <name type="synonym">Pomatoschistus caucasicus</name>
    <dbReference type="NCBI Taxonomy" id="637954"/>
    <lineage>
        <taxon>Eukaryota</taxon>
        <taxon>Metazoa</taxon>
        <taxon>Chordata</taxon>
        <taxon>Craniata</taxon>
        <taxon>Vertebrata</taxon>
        <taxon>Euteleostomi</taxon>
        <taxon>Actinopterygii</taxon>
        <taxon>Neopterygii</taxon>
        <taxon>Teleostei</taxon>
        <taxon>Neoteleostei</taxon>
        <taxon>Acanthomorphata</taxon>
        <taxon>Gobiaria</taxon>
        <taxon>Gobiiformes</taxon>
        <taxon>Gobioidei</taxon>
        <taxon>Gobiidae</taxon>
        <taxon>Gobiinae</taxon>
        <taxon>Knipowitschia</taxon>
    </lineage>
</organism>
<keyword evidence="3" id="KW-1185">Reference proteome</keyword>
<reference evidence="2 3" key="1">
    <citation type="submission" date="2024-04" db="EMBL/GenBank/DDBJ databases">
        <authorList>
            <person name="Waldvogel A.-M."/>
            <person name="Schoenle A."/>
        </authorList>
    </citation>
    <scope>NUCLEOTIDE SEQUENCE [LARGE SCALE GENOMIC DNA]</scope>
</reference>
<evidence type="ECO:0000313" key="3">
    <source>
        <dbReference type="Proteomes" id="UP001497482"/>
    </source>
</evidence>
<evidence type="ECO:0000256" key="1">
    <source>
        <dbReference type="SAM" id="MobiDB-lite"/>
    </source>
</evidence>
<proteinExistence type="predicted"/>
<dbReference type="AlphaFoldDB" id="A0AAV2JE79"/>
<gene>
    <name evidence="2" type="ORF">KC01_LOCUS6609</name>
</gene>
<dbReference type="PROSITE" id="PS51257">
    <property type="entry name" value="PROKAR_LIPOPROTEIN"/>
    <property type="match status" value="1"/>
</dbReference>
<feature type="region of interest" description="Disordered" evidence="1">
    <location>
        <begin position="128"/>
        <end position="155"/>
    </location>
</feature>
<sequence length="181" mass="19609">MWSRTDTEPDGYGGGEIEFGGGGVMWGACLSLCLYSSLFLPHYPLSSLGSSEEKCPLWLCFSRRRSDGQAAADGSSPSACSLANETSSLLQKQARDMILEKFHRQGTLLSAVGGYLIRFCSQEKEEDRGWSEKSSDSQHGGRGWGSPVTITPSTGSVDEEYHSPVLCFPVSGLFLPTLHDC</sequence>
<name>A0AAV2JE79_KNICA</name>
<protein>
    <submittedName>
        <fullName evidence="2">Uncharacterized protein</fullName>
    </submittedName>
</protein>
<dbReference type="Proteomes" id="UP001497482">
    <property type="component" value="Chromosome 12"/>
</dbReference>
<dbReference type="EMBL" id="OZ035834">
    <property type="protein sequence ID" value="CAL1574945.1"/>
    <property type="molecule type" value="Genomic_DNA"/>
</dbReference>
<evidence type="ECO:0000313" key="2">
    <source>
        <dbReference type="EMBL" id="CAL1574945.1"/>
    </source>
</evidence>